<evidence type="ECO:0000313" key="2">
    <source>
        <dbReference type="Proteomes" id="UP000001194"/>
    </source>
</evidence>
<keyword evidence="2" id="KW-1185">Reference proteome</keyword>
<dbReference type="SUPFAM" id="SSF52047">
    <property type="entry name" value="RNI-like"/>
    <property type="match status" value="1"/>
</dbReference>
<dbReference type="Proteomes" id="UP000001194">
    <property type="component" value="Unassembled WGS sequence"/>
</dbReference>
<dbReference type="GeneID" id="6078676"/>
<organism evidence="2">
    <name type="scientific">Laccaria bicolor (strain S238N-H82 / ATCC MYA-4686)</name>
    <name type="common">Bicoloured deceiver</name>
    <name type="synonym">Laccaria laccata var. bicolor</name>
    <dbReference type="NCBI Taxonomy" id="486041"/>
    <lineage>
        <taxon>Eukaryota</taxon>
        <taxon>Fungi</taxon>
        <taxon>Dikarya</taxon>
        <taxon>Basidiomycota</taxon>
        <taxon>Agaricomycotina</taxon>
        <taxon>Agaricomycetes</taxon>
        <taxon>Agaricomycetidae</taxon>
        <taxon>Agaricales</taxon>
        <taxon>Agaricineae</taxon>
        <taxon>Hydnangiaceae</taxon>
        <taxon>Laccaria</taxon>
    </lineage>
</organism>
<gene>
    <name evidence="1" type="ORF">LACBIDRAFT_328907</name>
</gene>
<reference evidence="1 2" key="1">
    <citation type="journal article" date="2008" name="Nature">
        <title>The genome of Laccaria bicolor provides insights into mycorrhizal symbiosis.</title>
        <authorList>
            <person name="Martin F."/>
            <person name="Aerts A."/>
            <person name="Ahren D."/>
            <person name="Brun A."/>
            <person name="Danchin E.G.J."/>
            <person name="Duchaussoy F."/>
            <person name="Gibon J."/>
            <person name="Kohler A."/>
            <person name="Lindquist E."/>
            <person name="Pereda V."/>
            <person name="Salamov A."/>
            <person name="Shapiro H.J."/>
            <person name="Wuyts J."/>
            <person name="Blaudez D."/>
            <person name="Buee M."/>
            <person name="Brokstein P."/>
            <person name="Canbaeck B."/>
            <person name="Cohen D."/>
            <person name="Courty P.E."/>
            <person name="Coutinho P.M."/>
            <person name="Delaruelle C."/>
            <person name="Detter J.C."/>
            <person name="Deveau A."/>
            <person name="DiFazio S."/>
            <person name="Duplessis S."/>
            <person name="Fraissinet-Tachet L."/>
            <person name="Lucic E."/>
            <person name="Frey-Klett P."/>
            <person name="Fourrey C."/>
            <person name="Feussner I."/>
            <person name="Gay G."/>
            <person name="Grimwood J."/>
            <person name="Hoegger P.J."/>
            <person name="Jain P."/>
            <person name="Kilaru S."/>
            <person name="Labbe J."/>
            <person name="Lin Y.C."/>
            <person name="Legue V."/>
            <person name="Le Tacon F."/>
            <person name="Marmeisse R."/>
            <person name="Melayah D."/>
            <person name="Montanini B."/>
            <person name="Muratet M."/>
            <person name="Nehls U."/>
            <person name="Niculita-Hirzel H."/>
            <person name="Oudot-Le Secq M.P."/>
            <person name="Peter M."/>
            <person name="Quesneville H."/>
            <person name="Rajashekar B."/>
            <person name="Reich M."/>
            <person name="Rouhier N."/>
            <person name="Schmutz J."/>
            <person name="Yin T."/>
            <person name="Chalot M."/>
            <person name="Henrissat B."/>
            <person name="Kuees U."/>
            <person name="Lucas S."/>
            <person name="Van de Peer Y."/>
            <person name="Podila G.K."/>
            <person name="Polle A."/>
            <person name="Pukkila P.J."/>
            <person name="Richardson P.M."/>
            <person name="Rouze P."/>
            <person name="Sanders I.R."/>
            <person name="Stajich J.E."/>
            <person name="Tunlid A."/>
            <person name="Tuskan G."/>
            <person name="Grigoriev I.V."/>
        </authorList>
    </citation>
    <scope>NUCLEOTIDE SEQUENCE [LARGE SCALE GENOMIC DNA]</scope>
    <source>
        <strain evidence="2">S238N-H82 / ATCC MYA-4686</strain>
    </source>
</reference>
<protein>
    <submittedName>
        <fullName evidence="1">Predicted protein</fullName>
    </submittedName>
</protein>
<dbReference type="RefSeq" id="XP_001882992.1">
    <property type="nucleotide sequence ID" value="XM_001882957.1"/>
</dbReference>
<proteinExistence type="predicted"/>
<accession>B0DGD7</accession>
<dbReference type="OrthoDB" id="10603920at2759"/>
<dbReference type="KEGG" id="lbc:LACBIDRAFT_328907"/>
<dbReference type="EMBL" id="DS547109">
    <property type="protein sequence ID" value="EDR06131.1"/>
    <property type="molecule type" value="Genomic_DNA"/>
</dbReference>
<sequence>MSRPSQQTSCNVSLSSLQKADSSPQPLTCCEAVRFLTLCPSLSSSDVSVFQIVRLRDRANYPDLLDLSSEVLFEITRYTTNSDLFSFAQLHPRLEAICLGAFIKRTKVIEYGESVTVSPSDTLLQLSAGIDHLLWMVLASNKRCRLCLESLHLIRYKPEVEQIVKGISSFLSVEIRFPGEDKQTKEEMKRLHHAVLQVLTLLGSCDEVRIVPSDVSFPQELEEEASTIPSPSFVSPPSHSEGFSDYILSPELEGRFSTFPFTSLPSPPSDHGIFREDLSEYMPHLQQVMNGVQKLHIISGLFGERNITGLLREIWPFLLRGQAMQSLLLVFGTPDFFRDIEPLIDFPGLESFELFMSIPMMLISPEFFARHPALRRLSLNSFEDDPPIENNPLQVLPPLKYLHLSANYRSWKLMDPASLNELHFDLNGDFVDFCSSVDSLSRPLQTLVAQNFAGQVTIQIPPLTHISIEHFTSSGCKCFISGPILKIHTLVVESLADLSTHTIIAFLTSWLKMFPDLQRLTVKSELCDLEEIDLNRFLTSLRTSSHKLRQFSCALGDWKRENYGRWYKELRKVV</sequence>
<dbReference type="HOGENOM" id="CLU_474924_0_0_1"/>
<dbReference type="InParanoid" id="B0DGD7"/>
<name>B0DGD7_LACBS</name>
<evidence type="ECO:0000313" key="1">
    <source>
        <dbReference type="EMBL" id="EDR06131.1"/>
    </source>
</evidence>
<dbReference type="AlphaFoldDB" id="B0DGD7"/>